<protein>
    <submittedName>
        <fullName evidence="2">Uncharacterized protein</fullName>
    </submittedName>
</protein>
<accession>A0A176VYA6</accession>
<sequence length="307" mass="33725">MAGENVLRRREGSAHLVPGAVVQLMRVCSPGRPRAVVTTAGLEGWAGFGGRRIGSPGAAAGGRRRFKESRENWELGQSHLVCSSFAANFGFALVWSGSSDLQTYTGTVKRVGHTLLKIICALQRECVMEKERRAMYTQVDSGRGLEEDSIQVVSSGEEQIPPAVLRSIDDADDEEVASTSSSTSDRAIREAEGIPLIQIRTYGDRVVGSLGALVYYFYGGELRELFGYDDHPYGFYALVVVVALLVGLLYGFFIAIICGQNISNRHYHILAKQELTKEYVVEHLSENEEPPQLDPGHLNELKMLGLF</sequence>
<evidence type="ECO:0000313" key="3">
    <source>
        <dbReference type="Proteomes" id="UP000077202"/>
    </source>
</evidence>
<dbReference type="Proteomes" id="UP000077202">
    <property type="component" value="Unassembled WGS sequence"/>
</dbReference>
<evidence type="ECO:0000313" key="2">
    <source>
        <dbReference type="EMBL" id="OAE25788.1"/>
    </source>
</evidence>
<feature type="transmembrane region" description="Helical" evidence="1">
    <location>
        <begin position="202"/>
        <end position="218"/>
    </location>
</feature>
<keyword evidence="3" id="KW-1185">Reference proteome</keyword>
<evidence type="ECO:0000256" key="1">
    <source>
        <dbReference type="SAM" id="Phobius"/>
    </source>
</evidence>
<name>A0A176VYA6_MARPO</name>
<keyword evidence="1" id="KW-0812">Transmembrane</keyword>
<dbReference type="AlphaFoldDB" id="A0A176VYA6"/>
<dbReference type="PANTHER" id="PTHR46347:SF2">
    <property type="entry name" value="OS02G0132300 PROTEIN"/>
    <property type="match status" value="1"/>
</dbReference>
<proteinExistence type="predicted"/>
<gene>
    <name evidence="2" type="ORF">AXG93_4368s2490</name>
</gene>
<keyword evidence="1" id="KW-0472">Membrane</keyword>
<keyword evidence="1" id="KW-1133">Transmembrane helix</keyword>
<dbReference type="EMBL" id="LVLJ01002295">
    <property type="protein sequence ID" value="OAE25788.1"/>
    <property type="molecule type" value="Genomic_DNA"/>
</dbReference>
<reference evidence="2" key="1">
    <citation type="submission" date="2016-03" db="EMBL/GenBank/DDBJ databases">
        <title>Mechanisms controlling the formation of the plant cell surface in tip-growing cells are functionally conserved among land plants.</title>
        <authorList>
            <person name="Honkanen S."/>
            <person name="Jones V.A."/>
            <person name="Morieri G."/>
            <person name="Champion C."/>
            <person name="Hetherington A.J."/>
            <person name="Kelly S."/>
            <person name="Saint-Marcoux D."/>
            <person name="Proust H."/>
            <person name="Prescott H."/>
            <person name="Dolan L."/>
        </authorList>
    </citation>
    <scope>NUCLEOTIDE SEQUENCE [LARGE SCALE GENOMIC DNA]</scope>
    <source>
        <tissue evidence="2">Whole gametophyte</tissue>
    </source>
</reference>
<organism evidence="2 3">
    <name type="scientific">Marchantia polymorpha subsp. ruderalis</name>
    <dbReference type="NCBI Taxonomy" id="1480154"/>
    <lineage>
        <taxon>Eukaryota</taxon>
        <taxon>Viridiplantae</taxon>
        <taxon>Streptophyta</taxon>
        <taxon>Embryophyta</taxon>
        <taxon>Marchantiophyta</taxon>
        <taxon>Marchantiopsida</taxon>
        <taxon>Marchantiidae</taxon>
        <taxon>Marchantiales</taxon>
        <taxon>Marchantiaceae</taxon>
        <taxon>Marchantia</taxon>
    </lineage>
</organism>
<feature type="transmembrane region" description="Helical" evidence="1">
    <location>
        <begin position="233"/>
        <end position="258"/>
    </location>
</feature>
<dbReference type="PANTHER" id="PTHR46347">
    <property type="entry name" value="RING/FYVE/PHD ZINC FINGER SUPERFAMILY PROTEIN"/>
    <property type="match status" value="1"/>
</dbReference>
<comment type="caution">
    <text evidence="2">The sequence shown here is derived from an EMBL/GenBank/DDBJ whole genome shotgun (WGS) entry which is preliminary data.</text>
</comment>